<dbReference type="Gene3D" id="1.10.510.10">
    <property type="entry name" value="Transferase(Phosphotransferase) domain 1"/>
    <property type="match status" value="1"/>
</dbReference>
<dbReference type="GO" id="GO:0061709">
    <property type="term" value="P:reticulophagy"/>
    <property type="evidence" value="ECO:0007669"/>
    <property type="project" value="TreeGrafter"/>
</dbReference>
<dbReference type="GO" id="GO:0048675">
    <property type="term" value="P:axon extension"/>
    <property type="evidence" value="ECO:0007669"/>
    <property type="project" value="TreeGrafter"/>
</dbReference>
<dbReference type="GO" id="GO:0005829">
    <property type="term" value="C:cytosol"/>
    <property type="evidence" value="ECO:0007669"/>
    <property type="project" value="TreeGrafter"/>
</dbReference>
<dbReference type="PANTHER" id="PTHR24348">
    <property type="entry name" value="SERINE/THREONINE-PROTEIN KINASE UNC-51-RELATED"/>
    <property type="match status" value="1"/>
</dbReference>
<evidence type="ECO:0000313" key="6">
    <source>
        <dbReference type="EMBL" id="CAD7223884.1"/>
    </source>
</evidence>
<keyword evidence="4" id="KW-0067">ATP-binding</keyword>
<dbReference type="InterPro" id="IPR045269">
    <property type="entry name" value="Atg1-like"/>
</dbReference>
<dbReference type="GO" id="GO:0042594">
    <property type="term" value="P:response to starvation"/>
    <property type="evidence" value="ECO:0007669"/>
    <property type="project" value="TreeGrafter"/>
</dbReference>
<evidence type="ECO:0000256" key="4">
    <source>
        <dbReference type="ARBA" id="ARBA00022840"/>
    </source>
</evidence>
<dbReference type="InterPro" id="IPR000719">
    <property type="entry name" value="Prot_kinase_dom"/>
</dbReference>
<feature type="region of interest" description="Disordered" evidence="5">
    <location>
        <begin position="306"/>
        <end position="368"/>
    </location>
</feature>
<feature type="compositionally biased region" description="Pro residues" evidence="5">
    <location>
        <begin position="202"/>
        <end position="215"/>
    </location>
</feature>
<keyword evidence="3" id="KW-0418">Kinase</keyword>
<evidence type="ECO:0000256" key="2">
    <source>
        <dbReference type="ARBA" id="ARBA00022741"/>
    </source>
</evidence>
<dbReference type="OrthoDB" id="346907at2759"/>
<feature type="region of interest" description="Disordered" evidence="5">
    <location>
        <begin position="198"/>
        <end position="287"/>
    </location>
</feature>
<dbReference type="GO" id="GO:0000422">
    <property type="term" value="P:autophagy of mitochondrion"/>
    <property type="evidence" value="ECO:0007669"/>
    <property type="project" value="TreeGrafter"/>
</dbReference>
<evidence type="ECO:0000256" key="3">
    <source>
        <dbReference type="ARBA" id="ARBA00022777"/>
    </source>
</evidence>
<dbReference type="GO" id="GO:0034045">
    <property type="term" value="C:phagophore assembly site membrane"/>
    <property type="evidence" value="ECO:0007669"/>
    <property type="project" value="TreeGrafter"/>
</dbReference>
<dbReference type="GO" id="GO:0010508">
    <property type="term" value="P:positive regulation of autophagy"/>
    <property type="evidence" value="ECO:0007669"/>
    <property type="project" value="TreeGrafter"/>
</dbReference>
<dbReference type="AlphaFoldDB" id="A0A7R8W6P6"/>
<reference evidence="6" key="1">
    <citation type="submission" date="2020-11" db="EMBL/GenBank/DDBJ databases">
        <authorList>
            <person name="Tran Van P."/>
        </authorList>
    </citation>
    <scope>NUCLEOTIDE SEQUENCE</scope>
</reference>
<name>A0A7R8W6P6_9CRUS</name>
<protein>
    <submittedName>
        <fullName evidence="6">Uncharacterized protein</fullName>
    </submittedName>
</protein>
<dbReference type="GO" id="GO:0005524">
    <property type="term" value="F:ATP binding"/>
    <property type="evidence" value="ECO:0007669"/>
    <property type="project" value="UniProtKB-KW"/>
</dbReference>
<feature type="compositionally biased region" description="Low complexity" evidence="5">
    <location>
        <begin position="332"/>
        <end position="355"/>
    </location>
</feature>
<evidence type="ECO:0000256" key="5">
    <source>
        <dbReference type="SAM" id="MobiDB-lite"/>
    </source>
</evidence>
<feature type="compositionally biased region" description="Low complexity" evidence="5">
    <location>
        <begin position="263"/>
        <end position="286"/>
    </location>
</feature>
<dbReference type="GO" id="GO:0005776">
    <property type="term" value="C:autophagosome"/>
    <property type="evidence" value="ECO:0007669"/>
    <property type="project" value="TreeGrafter"/>
</dbReference>
<sequence length="368" mass="39425">MAFLDATQAFDRANYFYHHLSDCSREAEGKGRRMQGLEGVKYPVAWCCRGSVYRQELIREAKRCPVPESQAMVCLRCGVVGGDPLSLRPAPEVIMSLPYDNRADLWSLGTIVFQCLTGKAPFQAPNPQALKQFYEKSPSTLRPKIPSGTSHNLSDLLSSLLKRDSKDRITLDKLRSHPFLEPSRVRAAPLGKMDQNVEVQPFPFPAGSPTTPPSPTAKGTPKNAAAGATVKGVSSPCRERAVNRYSSELARASPQRVPPVPQSPSRTPRASPSSGSSPPSSGTPTRPIEEDFVFVSRAEGRSAALQACSSSPVAMGRGSPIHFGRATPPYSPSGSPGSIGAIGGHPSPSSSRPPSFIMDPVPVPSQVR</sequence>
<dbReference type="PANTHER" id="PTHR24348:SF22">
    <property type="entry name" value="NON-SPECIFIC SERINE_THREONINE PROTEIN KINASE"/>
    <property type="match status" value="1"/>
</dbReference>
<gene>
    <name evidence="6" type="ORF">CTOB1V02_LOCUS1858</name>
</gene>
<accession>A0A7R8W6P6</accession>
<dbReference type="EMBL" id="OB660270">
    <property type="protein sequence ID" value="CAD7223884.1"/>
    <property type="molecule type" value="Genomic_DNA"/>
</dbReference>
<dbReference type="GO" id="GO:0000045">
    <property type="term" value="P:autophagosome assembly"/>
    <property type="evidence" value="ECO:0007669"/>
    <property type="project" value="TreeGrafter"/>
</dbReference>
<proteinExistence type="predicted"/>
<dbReference type="SMART" id="SM00220">
    <property type="entry name" value="S_TKc"/>
    <property type="match status" value="1"/>
</dbReference>
<dbReference type="PROSITE" id="PS50011">
    <property type="entry name" value="PROTEIN_KINASE_DOM"/>
    <property type="match status" value="1"/>
</dbReference>
<organism evidence="6">
    <name type="scientific">Cyprideis torosa</name>
    <dbReference type="NCBI Taxonomy" id="163714"/>
    <lineage>
        <taxon>Eukaryota</taxon>
        <taxon>Metazoa</taxon>
        <taxon>Ecdysozoa</taxon>
        <taxon>Arthropoda</taxon>
        <taxon>Crustacea</taxon>
        <taxon>Oligostraca</taxon>
        <taxon>Ostracoda</taxon>
        <taxon>Podocopa</taxon>
        <taxon>Podocopida</taxon>
        <taxon>Cytherocopina</taxon>
        <taxon>Cytheroidea</taxon>
        <taxon>Cytherideidae</taxon>
        <taxon>Cyprideis</taxon>
    </lineage>
</organism>
<keyword evidence="2" id="KW-0547">Nucleotide-binding</keyword>
<dbReference type="SUPFAM" id="SSF56112">
    <property type="entry name" value="Protein kinase-like (PK-like)"/>
    <property type="match status" value="1"/>
</dbReference>
<keyword evidence="1" id="KW-0808">Transferase</keyword>
<evidence type="ECO:0000256" key="1">
    <source>
        <dbReference type="ARBA" id="ARBA00022679"/>
    </source>
</evidence>
<feature type="non-terminal residue" evidence="6">
    <location>
        <position position="368"/>
    </location>
</feature>
<dbReference type="InterPro" id="IPR011009">
    <property type="entry name" value="Kinase-like_dom_sf"/>
</dbReference>
<dbReference type="GO" id="GO:0004674">
    <property type="term" value="F:protein serine/threonine kinase activity"/>
    <property type="evidence" value="ECO:0007669"/>
    <property type="project" value="InterPro"/>
</dbReference>
<dbReference type="Pfam" id="PF00069">
    <property type="entry name" value="Pkinase"/>
    <property type="match status" value="1"/>
</dbReference>
<dbReference type="GO" id="GO:0034727">
    <property type="term" value="P:piecemeal microautophagy of the nucleus"/>
    <property type="evidence" value="ECO:0007669"/>
    <property type="project" value="TreeGrafter"/>
</dbReference>